<accession>A0AAD5KBB9</accession>
<feature type="transmembrane region" description="Helical" evidence="1">
    <location>
        <begin position="79"/>
        <end position="98"/>
    </location>
</feature>
<reference evidence="2" key="1">
    <citation type="journal article" date="2022" name="IScience">
        <title>Evolution of zygomycete secretomes and the origins of terrestrial fungal ecologies.</title>
        <authorList>
            <person name="Chang Y."/>
            <person name="Wang Y."/>
            <person name="Mondo S."/>
            <person name="Ahrendt S."/>
            <person name="Andreopoulos W."/>
            <person name="Barry K."/>
            <person name="Beard J."/>
            <person name="Benny G.L."/>
            <person name="Blankenship S."/>
            <person name="Bonito G."/>
            <person name="Cuomo C."/>
            <person name="Desiro A."/>
            <person name="Gervers K.A."/>
            <person name="Hundley H."/>
            <person name="Kuo A."/>
            <person name="LaButti K."/>
            <person name="Lang B.F."/>
            <person name="Lipzen A."/>
            <person name="O'Donnell K."/>
            <person name="Pangilinan J."/>
            <person name="Reynolds N."/>
            <person name="Sandor L."/>
            <person name="Smith M.E."/>
            <person name="Tsang A."/>
            <person name="Grigoriev I.V."/>
            <person name="Stajich J.E."/>
            <person name="Spatafora J.W."/>
        </authorList>
    </citation>
    <scope>NUCLEOTIDE SEQUENCE</scope>
    <source>
        <strain evidence="2">RSA 2281</strain>
    </source>
</reference>
<keyword evidence="3" id="KW-1185">Reference proteome</keyword>
<name>A0AAD5KBB9_9FUNG</name>
<organism evidence="2 3">
    <name type="scientific">Phascolomyces articulosus</name>
    <dbReference type="NCBI Taxonomy" id="60185"/>
    <lineage>
        <taxon>Eukaryota</taxon>
        <taxon>Fungi</taxon>
        <taxon>Fungi incertae sedis</taxon>
        <taxon>Mucoromycota</taxon>
        <taxon>Mucoromycotina</taxon>
        <taxon>Mucoromycetes</taxon>
        <taxon>Mucorales</taxon>
        <taxon>Lichtheimiaceae</taxon>
        <taxon>Phascolomyces</taxon>
    </lineage>
</organism>
<evidence type="ECO:0000313" key="3">
    <source>
        <dbReference type="Proteomes" id="UP001209540"/>
    </source>
</evidence>
<proteinExistence type="predicted"/>
<dbReference type="EMBL" id="JAIXMP010000011">
    <property type="protein sequence ID" value="KAI9265128.1"/>
    <property type="molecule type" value="Genomic_DNA"/>
</dbReference>
<keyword evidence="1" id="KW-0812">Transmembrane</keyword>
<dbReference type="AlphaFoldDB" id="A0AAD5KBB9"/>
<evidence type="ECO:0000256" key="1">
    <source>
        <dbReference type="SAM" id="Phobius"/>
    </source>
</evidence>
<comment type="caution">
    <text evidence="2">The sequence shown here is derived from an EMBL/GenBank/DDBJ whole genome shotgun (WGS) entry which is preliminary data.</text>
</comment>
<gene>
    <name evidence="2" type="ORF">BDA99DRAFT_536617</name>
</gene>
<reference evidence="2" key="2">
    <citation type="submission" date="2023-02" db="EMBL/GenBank/DDBJ databases">
        <authorList>
            <consortium name="DOE Joint Genome Institute"/>
            <person name="Mondo S.J."/>
            <person name="Chang Y."/>
            <person name="Wang Y."/>
            <person name="Ahrendt S."/>
            <person name="Andreopoulos W."/>
            <person name="Barry K."/>
            <person name="Beard J."/>
            <person name="Benny G.L."/>
            <person name="Blankenship S."/>
            <person name="Bonito G."/>
            <person name="Cuomo C."/>
            <person name="Desiro A."/>
            <person name="Gervers K.A."/>
            <person name="Hundley H."/>
            <person name="Kuo A."/>
            <person name="LaButti K."/>
            <person name="Lang B.F."/>
            <person name="Lipzen A."/>
            <person name="O'Donnell K."/>
            <person name="Pangilinan J."/>
            <person name="Reynolds N."/>
            <person name="Sandor L."/>
            <person name="Smith M.W."/>
            <person name="Tsang A."/>
            <person name="Grigoriev I.V."/>
            <person name="Stajich J.E."/>
            <person name="Spatafora J.W."/>
        </authorList>
    </citation>
    <scope>NUCLEOTIDE SEQUENCE</scope>
    <source>
        <strain evidence="2">RSA 2281</strain>
    </source>
</reference>
<keyword evidence="1" id="KW-0472">Membrane</keyword>
<keyword evidence="1" id="KW-1133">Transmembrane helix</keyword>
<protein>
    <submittedName>
        <fullName evidence="2">Uncharacterized protein</fullName>
    </submittedName>
</protein>
<evidence type="ECO:0000313" key="2">
    <source>
        <dbReference type="EMBL" id="KAI9265128.1"/>
    </source>
</evidence>
<dbReference type="Proteomes" id="UP001209540">
    <property type="component" value="Unassembled WGS sequence"/>
</dbReference>
<sequence>MPGVEKKILILVNIVANINFYFITYVIYECFTCVKHPHRHEETKNKQMNISCVKWTVASASNASRRSGDARLRAKPMDAPFIVIYFFLLIMIIVVQYGKEELVPIL</sequence>